<keyword evidence="2" id="KW-0547">Nucleotide-binding</keyword>
<dbReference type="AlphaFoldDB" id="A0A368GAX5"/>
<dbReference type="GO" id="GO:0005524">
    <property type="term" value="F:ATP binding"/>
    <property type="evidence" value="ECO:0007669"/>
    <property type="project" value="UniProtKB-KW"/>
</dbReference>
<dbReference type="GO" id="GO:0004736">
    <property type="term" value="F:pyruvate carboxylase activity"/>
    <property type="evidence" value="ECO:0007669"/>
    <property type="project" value="TreeGrafter"/>
</dbReference>
<organism evidence="5 6">
    <name type="scientific">Ancylostoma caninum</name>
    <name type="common">Dog hookworm</name>
    <dbReference type="NCBI Taxonomy" id="29170"/>
    <lineage>
        <taxon>Eukaryota</taxon>
        <taxon>Metazoa</taxon>
        <taxon>Ecdysozoa</taxon>
        <taxon>Nematoda</taxon>
        <taxon>Chromadorea</taxon>
        <taxon>Rhabditida</taxon>
        <taxon>Rhabditina</taxon>
        <taxon>Rhabditomorpha</taxon>
        <taxon>Strongyloidea</taxon>
        <taxon>Ancylostomatidae</taxon>
        <taxon>Ancylostomatinae</taxon>
        <taxon>Ancylostoma</taxon>
    </lineage>
</organism>
<dbReference type="PANTHER" id="PTHR43778:SF2">
    <property type="entry name" value="PYRUVATE CARBOXYLASE, MITOCHONDRIAL"/>
    <property type="match status" value="1"/>
</dbReference>
<evidence type="ECO:0000259" key="4">
    <source>
        <dbReference type="PROSITE" id="PS50979"/>
    </source>
</evidence>
<protein>
    <recommendedName>
        <fullName evidence="4">Biotin carboxylation domain-containing protein</fullName>
    </recommendedName>
</protein>
<evidence type="ECO:0000256" key="2">
    <source>
        <dbReference type="ARBA" id="ARBA00022741"/>
    </source>
</evidence>
<keyword evidence="3" id="KW-0067">ATP-binding</keyword>
<dbReference type="GO" id="GO:0005737">
    <property type="term" value="C:cytoplasm"/>
    <property type="evidence" value="ECO:0007669"/>
    <property type="project" value="TreeGrafter"/>
</dbReference>
<evidence type="ECO:0000256" key="3">
    <source>
        <dbReference type="ARBA" id="ARBA00022840"/>
    </source>
</evidence>
<dbReference type="InterPro" id="IPR011764">
    <property type="entry name" value="Biotin_carboxylation_dom"/>
</dbReference>
<keyword evidence="6" id="KW-1185">Reference proteome</keyword>
<gene>
    <name evidence="5" type="ORF">ANCCAN_13630</name>
</gene>
<dbReference type="InterPro" id="IPR016185">
    <property type="entry name" value="PreATP-grasp_dom_sf"/>
</dbReference>
<dbReference type="EMBL" id="JOJR01000285">
    <property type="protein sequence ID" value="RCN40429.1"/>
    <property type="molecule type" value="Genomic_DNA"/>
</dbReference>
<keyword evidence="1" id="KW-0436">Ligase</keyword>
<comment type="caution">
    <text evidence="5">The sequence shown here is derived from an EMBL/GenBank/DDBJ whole genome shotgun (WGS) entry which is preliminary data.</text>
</comment>
<dbReference type="Gene3D" id="3.30.470.20">
    <property type="entry name" value="ATP-grasp fold, B domain"/>
    <property type="match status" value="1"/>
</dbReference>
<evidence type="ECO:0000256" key="1">
    <source>
        <dbReference type="ARBA" id="ARBA00022598"/>
    </source>
</evidence>
<dbReference type="PROSITE" id="PS50979">
    <property type="entry name" value="BC"/>
    <property type="match status" value="1"/>
</dbReference>
<proteinExistence type="predicted"/>
<dbReference type="STRING" id="29170.A0A368GAX5"/>
<dbReference type="OrthoDB" id="196847at2759"/>
<evidence type="ECO:0000313" key="6">
    <source>
        <dbReference type="Proteomes" id="UP000252519"/>
    </source>
</evidence>
<name>A0A368GAX5_ANCCA</name>
<sequence length="157" mass="17315">MIIKQISNDTFKMADKSFLVGRNLGPIQAYLDVEEIINIALENGVDAIHPGYAGLARRSDFAQRVIDAGISFIGPSPTAIAWMADKLVARRRNVYEACRQPCKGDITSSLALLRALPVKRTCFYIKVAEAFELASQEAQMLFGDGSLIAEKLIEQPR</sequence>
<evidence type="ECO:0000313" key="5">
    <source>
        <dbReference type="EMBL" id="RCN40429.1"/>
    </source>
</evidence>
<feature type="domain" description="Biotin carboxylation" evidence="4">
    <location>
        <begin position="1"/>
        <end position="157"/>
    </location>
</feature>
<dbReference type="GO" id="GO:0006094">
    <property type="term" value="P:gluconeogenesis"/>
    <property type="evidence" value="ECO:0007669"/>
    <property type="project" value="TreeGrafter"/>
</dbReference>
<accession>A0A368GAX5</accession>
<dbReference type="SUPFAM" id="SSF52440">
    <property type="entry name" value="PreATP-grasp domain"/>
    <property type="match status" value="1"/>
</dbReference>
<dbReference type="Proteomes" id="UP000252519">
    <property type="component" value="Unassembled WGS sequence"/>
</dbReference>
<dbReference type="InterPro" id="IPR055268">
    <property type="entry name" value="PCB-like"/>
</dbReference>
<dbReference type="PANTHER" id="PTHR43778">
    <property type="entry name" value="PYRUVATE CARBOXYLASE"/>
    <property type="match status" value="1"/>
</dbReference>
<dbReference type="Pfam" id="PF00289">
    <property type="entry name" value="Biotin_carb_N"/>
    <property type="match status" value="1"/>
</dbReference>
<dbReference type="InterPro" id="IPR005481">
    <property type="entry name" value="BC-like_N"/>
</dbReference>
<reference evidence="5 6" key="1">
    <citation type="submission" date="2014-10" db="EMBL/GenBank/DDBJ databases">
        <title>Draft genome of the hookworm Ancylostoma caninum.</title>
        <authorList>
            <person name="Mitreva M."/>
        </authorList>
    </citation>
    <scope>NUCLEOTIDE SEQUENCE [LARGE SCALE GENOMIC DNA]</scope>
    <source>
        <strain evidence="5 6">Baltimore</strain>
    </source>
</reference>